<gene>
    <name evidence="4" type="ORF">EBB45_17195</name>
</gene>
<reference evidence="4 5" key="1">
    <citation type="journal article" date="2013" name="J. Microbiol.">
        <title>Lysinibacillus chungkukjangi sp. nov., isolated from Chungkukjang, Korean fermented soybean food.</title>
        <authorList>
            <person name="Kim S.J."/>
            <person name="Jang Y.H."/>
            <person name="Hamada M."/>
            <person name="Ahn J.H."/>
            <person name="Weon H.Y."/>
            <person name="Suzuki K."/>
            <person name="Whang K.S."/>
            <person name="Kwon S.W."/>
        </authorList>
    </citation>
    <scope>NUCLEOTIDE SEQUENCE [LARGE SCALE GENOMIC DNA]</scope>
    <source>
        <strain evidence="4 5">MCCC 1A12701</strain>
    </source>
</reference>
<dbReference type="PANTHER" id="PTHR42994">
    <property type="entry name" value="PEPTIDASE T"/>
    <property type="match status" value="1"/>
</dbReference>
<dbReference type="OrthoDB" id="9776600at2"/>
<feature type="domain" description="Peptidase M20 dimerisation" evidence="3">
    <location>
        <begin position="188"/>
        <end position="271"/>
    </location>
</feature>
<dbReference type="InterPro" id="IPR002933">
    <property type="entry name" value="Peptidase_M20"/>
</dbReference>
<keyword evidence="5" id="KW-1185">Reference proteome</keyword>
<dbReference type="InterPro" id="IPR011650">
    <property type="entry name" value="Peptidase_M20_dimer"/>
</dbReference>
<dbReference type="Pfam" id="PF07687">
    <property type="entry name" value="M20_dimer"/>
    <property type="match status" value="1"/>
</dbReference>
<comment type="caution">
    <text evidence="4">The sequence shown here is derived from an EMBL/GenBank/DDBJ whole genome shotgun (WGS) entry which is preliminary data.</text>
</comment>
<keyword evidence="4" id="KW-0378">Hydrolase</keyword>
<evidence type="ECO:0000256" key="1">
    <source>
        <dbReference type="ARBA" id="ARBA00001947"/>
    </source>
</evidence>
<dbReference type="SUPFAM" id="SSF55031">
    <property type="entry name" value="Bacterial exopeptidase dimerisation domain"/>
    <property type="match status" value="1"/>
</dbReference>
<dbReference type="AlphaFoldDB" id="A0A3N9U9V2"/>
<protein>
    <submittedName>
        <fullName evidence="4">M20/M25/M40 family metallo-hydrolase</fullName>
    </submittedName>
</protein>
<evidence type="ECO:0000313" key="4">
    <source>
        <dbReference type="EMBL" id="RQW73287.1"/>
    </source>
</evidence>
<comment type="cofactor">
    <cofactor evidence="1">
        <name>Zn(2+)</name>
        <dbReference type="ChEBI" id="CHEBI:29105"/>
    </cofactor>
</comment>
<evidence type="ECO:0000256" key="2">
    <source>
        <dbReference type="ARBA" id="ARBA00022833"/>
    </source>
</evidence>
<dbReference type="PANTHER" id="PTHR42994:SF2">
    <property type="entry name" value="PEPTIDASE"/>
    <property type="match status" value="1"/>
</dbReference>
<dbReference type="Pfam" id="PF01546">
    <property type="entry name" value="Peptidase_M20"/>
    <property type="match status" value="1"/>
</dbReference>
<dbReference type="RefSeq" id="WP_124766581.1">
    <property type="nucleotide sequence ID" value="NZ_JAFBDY010000021.1"/>
</dbReference>
<proteinExistence type="predicted"/>
<dbReference type="Gene3D" id="3.40.630.10">
    <property type="entry name" value="Zn peptidases"/>
    <property type="match status" value="1"/>
</dbReference>
<dbReference type="Gene3D" id="3.30.70.360">
    <property type="match status" value="1"/>
</dbReference>
<organism evidence="4 5">
    <name type="scientific">Lysinibacillus composti</name>
    <dbReference type="NCBI Taxonomy" id="720633"/>
    <lineage>
        <taxon>Bacteria</taxon>
        <taxon>Bacillati</taxon>
        <taxon>Bacillota</taxon>
        <taxon>Bacilli</taxon>
        <taxon>Bacillales</taxon>
        <taxon>Bacillaceae</taxon>
        <taxon>Lysinibacillus</taxon>
    </lineage>
</organism>
<evidence type="ECO:0000313" key="5">
    <source>
        <dbReference type="Proteomes" id="UP000274033"/>
    </source>
</evidence>
<dbReference type="Proteomes" id="UP000274033">
    <property type="component" value="Unassembled WGS sequence"/>
</dbReference>
<dbReference type="GO" id="GO:0016787">
    <property type="term" value="F:hydrolase activity"/>
    <property type="evidence" value="ECO:0007669"/>
    <property type="project" value="UniProtKB-KW"/>
</dbReference>
<evidence type="ECO:0000259" key="3">
    <source>
        <dbReference type="Pfam" id="PF07687"/>
    </source>
</evidence>
<accession>A0A3N9U9V2</accession>
<name>A0A3N9U9V2_9BACI</name>
<dbReference type="SUPFAM" id="SSF53187">
    <property type="entry name" value="Zn-dependent exopeptidases"/>
    <property type="match status" value="1"/>
</dbReference>
<dbReference type="InterPro" id="IPR036264">
    <property type="entry name" value="Bact_exopeptidase_dim_dom"/>
</dbReference>
<keyword evidence="2" id="KW-0862">Zinc</keyword>
<sequence>MTTKLELNIDTDQVVRNFLEWAKIDAPSTKEGFIAEQIEKKLQSLGFTIQYDEAHHHFDGEVGNMIAYWEGTMPDLPPLFLSTHMDTVLPTKGLKPIIRDDVIYSDGTTILGADDRAALTAYIEAIEYIQQNNIPSGPIELILTVSEQQGLKGARYLDYSKVQSKYGYIFDSDGDVGQIITKGPFSSKFHIEVIGKASHIGLNPKEGINAFIVAADVLKAVPQGEIKENVLVNIGIINGGDLSSIIPGSVNMIGEVRTFTQEDLNNTLDTIYLTASKATQSHTASVNFTVEKKYIGFEIEKNHLLVENAIESFKDENISYYVCDTLGGADTNTLNENGLVCITLGNGFKNLHTYQEHISIENLVNAVKTAVELIIKWRENHIEESEE</sequence>
<dbReference type="EMBL" id="RRCT01000023">
    <property type="protein sequence ID" value="RQW73287.1"/>
    <property type="molecule type" value="Genomic_DNA"/>
</dbReference>